<dbReference type="AlphaFoldDB" id="A0A239B669"/>
<dbReference type="PANTHER" id="PTHR16026:SF0">
    <property type="entry name" value="CARTILAGE ACIDIC PROTEIN 1"/>
    <property type="match status" value="1"/>
</dbReference>
<protein>
    <submittedName>
        <fullName evidence="3">Repeat domain-containing protein</fullName>
    </submittedName>
</protein>
<dbReference type="OrthoDB" id="9816120at2"/>
<dbReference type="InterPro" id="IPR013517">
    <property type="entry name" value="FG-GAP"/>
</dbReference>
<organism evidence="3 4">
    <name type="scientific">Belliella buryatensis</name>
    <dbReference type="NCBI Taxonomy" id="1500549"/>
    <lineage>
        <taxon>Bacteria</taxon>
        <taxon>Pseudomonadati</taxon>
        <taxon>Bacteroidota</taxon>
        <taxon>Cytophagia</taxon>
        <taxon>Cytophagales</taxon>
        <taxon>Cyclobacteriaceae</taxon>
        <taxon>Belliella</taxon>
    </lineage>
</organism>
<accession>A0A239B669</accession>
<gene>
    <name evidence="3" type="ORF">SAMN06295967_102118</name>
</gene>
<dbReference type="PANTHER" id="PTHR16026">
    <property type="entry name" value="CARTILAGE ACIDIC PROTEIN 1"/>
    <property type="match status" value="1"/>
</dbReference>
<evidence type="ECO:0000259" key="2">
    <source>
        <dbReference type="Pfam" id="PF07593"/>
    </source>
</evidence>
<dbReference type="Pfam" id="PF07593">
    <property type="entry name" value="UnbV_ASPIC"/>
    <property type="match status" value="1"/>
</dbReference>
<proteinExistence type="predicted"/>
<evidence type="ECO:0000313" key="3">
    <source>
        <dbReference type="EMBL" id="SNS02748.1"/>
    </source>
</evidence>
<keyword evidence="1" id="KW-0732">Signal</keyword>
<evidence type="ECO:0000313" key="4">
    <source>
        <dbReference type="Proteomes" id="UP000198480"/>
    </source>
</evidence>
<dbReference type="InterPro" id="IPR028994">
    <property type="entry name" value="Integrin_alpha_N"/>
</dbReference>
<dbReference type="EMBL" id="FZOK01000002">
    <property type="protein sequence ID" value="SNS02748.1"/>
    <property type="molecule type" value="Genomic_DNA"/>
</dbReference>
<dbReference type="Gene3D" id="2.130.10.130">
    <property type="entry name" value="Integrin alpha, N-terminal"/>
    <property type="match status" value="4"/>
</dbReference>
<dbReference type="Pfam" id="PF13517">
    <property type="entry name" value="FG-GAP_3"/>
    <property type="match status" value="4"/>
</dbReference>
<dbReference type="RefSeq" id="WP_089237673.1">
    <property type="nucleotide sequence ID" value="NZ_FZOK01000002.1"/>
</dbReference>
<evidence type="ECO:0000256" key="1">
    <source>
        <dbReference type="ARBA" id="ARBA00022729"/>
    </source>
</evidence>
<keyword evidence="4" id="KW-1185">Reference proteome</keyword>
<sequence length="1096" mass="122948">MRIKLRVILPLLFVLSCGQKKVQEHFDGVFRKVPSSHSGIDFKNTLVESEDFDVFRYRNFYNGGGVAIGDINNDGLPDIYLTSNTGANKLYLNKGGFEFEDITDSAGVAGSKPWSTGVSMADLNGDGLLDIYVCNSGDVNGRNMENELFINNGDGTFTEMASQFGLDDPGYSTHAVFFDYDSDGDLDMYLLNNSFRPISTLGFRNLRNQRDEKGGDKLYRNDGGIFMDVSEQAGIYGSVIGFGLGISVGDINNSGYPDIFISNDFYERDYLYLNQGDGTFKEVLEDYMNHISMFSMGADIADLNNDGFPEIFTTDMLPESNQRLKRMASFESYDVHQLRLNTGYFYQYMRNTLQLNNGGNSFSEIGYLAGVAATDWSWGALIADFNNSGNKEIFVSNGIYNDLTDQDFVEYLSSNENLKAAIEGEKIDFNAFIAKMTSERISNYLFERSSNLQYKNSAVSWGLSEPSFSNGAAYGDLDGDGDLDLVVNNLNQEAFIYENRSEEFFPEHNFLKVNFKGEDLNVFGLGAKVFVYVDNQVLSFEHLPIRGFQSSMDYDMVIGLGKNERIDSLIVKWPNQKAEKIKEVKLNATLELRQIDANLAWEFKQRGERWLSESSVEIAYHHKENEYSDFDKERLVYEMLSTEGPAFAKADLTANGLEDLYIGGAKNQAGKLFFQFEKGKFKEVLVEAFVNDQASEDVDAEFVDVDGDGVKDLVVISGGSEFVGNAVELKDRVYLNKNGSFIKKEDALPVSFEIGSKVIAYDFNGDGFEDLLIFNRKNKSGYGLIPKHQVLLNDHRGKFSDQTSALFEKSSQLGMVTDAAIFDNKGKTYLVIVGDWMPITFFEIRDGKMLESDLKISGISKTNGWWRKIMVEDLNNDGKVDLIIGNRGLNSRFNASAAHPVKLYVGDFDNNGSTEQVYTFQKDGLDIPYSTRHELVKQLPFLKKKFNTYSSYSNASITDLFDREVLDNSLVLESYVGETMILINQGEGFEKIDIPIEAQLSFTKAIEVIDLNGDGLLDVILGGNFDAVKPELGRYDASYGTILLQDQNGNFNFIPNTIAGYSVRGQIRHLVHLDRSNLLLSIRNNDKIVIHDVNKK</sequence>
<reference evidence="4" key="1">
    <citation type="submission" date="2017-06" db="EMBL/GenBank/DDBJ databases">
        <authorList>
            <person name="Varghese N."/>
            <person name="Submissions S."/>
        </authorList>
    </citation>
    <scope>NUCLEOTIDE SEQUENCE [LARGE SCALE GENOMIC DNA]</scope>
    <source>
        <strain evidence="4">5C</strain>
    </source>
</reference>
<feature type="domain" description="ASPIC/UnbV" evidence="2">
    <location>
        <begin position="524"/>
        <end position="590"/>
    </location>
</feature>
<dbReference type="Proteomes" id="UP000198480">
    <property type="component" value="Unassembled WGS sequence"/>
</dbReference>
<dbReference type="InterPro" id="IPR027039">
    <property type="entry name" value="Crtac1"/>
</dbReference>
<name>A0A239B669_9BACT</name>
<dbReference type="SUPFAM" id="SSF69318">
    <property type="entry name" value="Integrin alpha N-terminal domain"/>
    <property type="match status" value="3"/>
</dbReference>
<dbReference type="InterPro" id="IPR011519">
    <property type="entry name" value="UnbV_ASPIC"/>
</dbReference>
<dbReference type="PROSITE" id="PS51257">
    <property type="entry name" value="PROKAR_LIPOPROTEIN"/>
    <property type="match status" value="1"/>
</dbReference>